<keyword evidence="1" id="KW-0472">Membrane</keyword>
<dbReference type="Proteomes" id="UP001497045">
    <property type="component" value="Unassembled WGS sequence"/>
</dbReference>
<gene>
    <name evidence="2" type="ORF">AAEO60_08390</name>
</gene>
<evidence type="ECO:0008006" key="4">
    <source>
        <dbReference type="Google" id="ProtNLM"/>
    </source>
</evidence>
<feature type="transmembrane region" description="Helical" evidence="1">
    <location>
        <begin position="243"/>
        <end position="260"/>
    </location>
</feature>
<feature type="transmembrane region" description="Helical" evidence="1">
    <location>
        <begin position="192"/>
        <end position="211"/>
    </location>
</feature>
<evidence type="ECO:0000313" key="3">
    <source>
        <dbReference type="Proteomes" id="UP001497045"/>
    </source>
</evidence>
<evidence type="ECO:0000256" key="1">
    <source>
        <dbReference type="SAM" id="Phobius"/>
    </source>
</evidence>
<reference evidence="2 3" key="1">
    <citation type="submission" date="2024-04" db="EMBL/GenBank/DDBJ databases">
        <title>Aurantiacibacter sp. DGU6 16S ribosomal RNA gene Genome sequencing and assembly.</title>
        <authorList>
            <person name="Park S."/>
        </authorList>
    </citation>
    <scope>NUCLEOTIDE SEQUENCE [LARGE SCALE GENOMIC DNA]</scope>
    <source>
        <strain evidence="2 3">DGU6</strain>
    </source>
</reference>
<proteinExistence type="predicted"/>
<comment type="caution">
    <text evidence="2">The sequence shown here is derived from an EMBL/GenBank/DDBJ whole genome shotgun (WGS) entry which is preliminary data.</text>
</comment>
<dbReference type="EMBL" id="JBBYHV010000001">
    <property type="protein sequence ID" value="MEL1250687.1"/>
    <property type="molecule type" value="Genomic_DNA"/>
</dbReference>
<evidence type="ECO:0000313" key="2">
    <source>
        <dbReference type="EMBL" id="MEL1250687.1"/>
    </source>
</evidence>
<organism evidence="2 3">
    <name type="scientific">Aurantiacibacter gilvus</name>
    <dbReference type="NCBI Taxonomy" id="3139141"/>
    <lineage>
        <taxon>Bacteria</taxon>
        <taxon>Pseudomonadati</taxon>
        <taxon>Pseudomonadota</taxon>
        <taxon>Alphaproteobacteria</taxon>
        <taxon>Sphingomonadales</taxon>
        <taxon>Erythrobacteraceae</taxon>
        <taxon>Aurantiacibacter</taxon>
    </lineage>
</organism>
<feature type="transmembrane region" description="Helical" evidence="1">
    <location>
        <begin position="218"/>
        <end position="237"/>
    </location>
</feature>
<accession>A0ABU9IG20</accession>
<keyword evidence="1" id="KW-1133">Transmembrane helix</keyword>
<protein>
    <recommendedName>
        <fullName evidence="4">Cell wall polymerase</fullName>
    </recommendedName>
</protein>
<keyword evidence="3" id="KW-1185">Reference proteome</keyword>
<feature type="transmembrane region" description="Helical" evidence="1">
    <location>
        <begin position="154"/>
        <end position="172"/>
    </location>
</feature>
<sequence length="266" mass="27708">MPAVLALALPVLAGAAWMAASGAPAHYWQTNLAALVLASGWIMAGRGPHTALSRHMLLALLLLLMLLPLGLSEPLRSVTGAEVRRWIPLGPVSLHAGMVAIPPLVMLAARNKALAAPILLAALLLAFFQPDGASGFAVTFAAIGLHHVTRDWKVGLVAIVGFVAAIVMSLSGELPPQPFVERVLVDAAGQHLVLALMLAAALGACFLLFVFATPFTRATRLALAGAFFGFVVMAMMSHYPFPLVGYGAAPIAGFGLALGLHRIPAR</sequence>
<feature type="transmembrane region" description="Helical" evidence="1">
    <location>
        <begin position="52"/>
        <end position="71"/>
    </location>
</feature>
<name>A0ABU9IG20_9SPHN</name>
<feature type="transmembrane region" description="Helical" evidence="1">
    <location>
        <begin position="92"/>
        <end position="109"/>
    </location>
</feature>
<keyword evidence="1" id="KW-0812">Transmembrane</keyword>
<feature type="transmembrane region" description="Helical" evidence="1">
    <location>
        <begin position="115"/>
        <end position="142"/>
    </location>
</feature>